<dbReference type="SUPFAM" id="SSF53335">
    <property type="entry name" value="S-adenosyl-L-methionine-dependent methyltransferases"/>
    <property type="match status" value="1"/>
</dbReference>
<accession>A0A1M5U6T4</accession>
<dbReference type="PANTHER" id="PTHR43591">
    <property type="entry name" value="METHYLTRANSFERASE"/>
    <property type="match status" value="1"/>
</dbReference>
<dbReference type="STRING" id="1121131.SAMN02745229_00734"/>
<keyword evidence="2" id="KW-0808">Transferase</keyword>
<reference evidence="3" key="1">
    <citation type="submission" date="2016-11" db="EMBL/GenBank/DDBJ databases">
        <authorList>
            <person name="Varghese N."/>
            <person name="Submissions S."/>
        </authorList>
    </citation>
    <scope>NUCLEOTIDE SEQUENCE [LARGE SCALE GENOMIC DNA]</scope>
    <source>
        <strain evidence="3">DSM 3071</strain>
    </source>
</reference>
<keyword evidence="2" id="KW-0489">Methyltransferase</keyword>
<gene>
    <name evidence="2" type="ORF">SAMN02745229_00734</name>
</gene>
<evidence type="ECO:0000313" key="3">
    <source>
        <dbReference type="Proteomes" id="UP000184278"/>
    </source>
</evidence>
<dbReference type="RefSeq" id="WP_073385595.1">
    <property type="nucleotide sequence ID" value="NZ_FQXK01000005.1"/>
</dbReference>
<dbReference type="GO" id="GO:0008757">
    <property type="term" value="F:S-adenosylmethionine-dependent methyltransferase activity"/>
    <property type="evidence" value="ECO:0007669"/>
    <property type="project" value="InterPro"/>
</dbReference>
<organism evidence="2 3">
    <name type="scientific">Butyrivibrio fibrisolvens DSM 3071</name>
    <dbReference type="NCBI Taxonomy" id="1121131"/>
    <lineage>
        <taxon>Bacteria</taxon>
        <taxon>Bacillati</taxon>
        <taxon>Bacillota</taxon>
        <taxon>Clostridia</taxon>
        <taxon>Lachnospirales</taxon>
        <taxon>Lachnospiraceae</taxon>
        <taxon>Butyrivibrio</taxon>
    </lineage>
</organism>
<dbReference type="AlphaFoldDB" id="A0A1M5U6T4"/>
<dbReference type="GO" id="GO:0032259">
    <property type="term" value="P:methylation"/>
    <property type="evidence" value="ECO:0007669"/>
    <property type="project" value="UniProtKB-KW"/>
</dbReference>
<dbReference type="CDD" id="cd02440">
    <property type="entry name" value="AdoMet_MTases"/>
    <property type="match status" value="1"/>
</dbReference>
<evidence type="ECO:0000259" key="1">
    <source>
        <dbReference type="Pfam" id="PF08241"/>
    </source>
</evidence>
<sequence>MKNVYEQVEENIDNLVVNQADWTACATDEELESARNGRPILRFYDKEVPDSWLKGIKGKSVLCLAGAGGLQAPILACAGAKVTVIDISNKMLDKDREIADRENLDIEIVKGNMCDLSMFADESFDLIINPPSLMYIPDLLLVYKECYRVLKNGGQFIIMAPSPVNYLCDFVEDENGGYYKAVHKMPWCSKDFDDSGWIEYGHSMEEYLGGLIQCGFVLDGYMECQREDITELMFMVRAKKI</sequence>
<dbReference type="InterPro" id="IPR029063">
    <property type="entry name" value="SAM-dependent_MTases_sf"/>
</dbReference>
<dbReference type="Pfam" id="PF08241">
    <property type="entry name" value="Methyltransf_11"/>
    <property type="match status" value="1"/>
</dbReference>
<dbReference type="GeneID" id="89510662"/>
<dbReference type="OrthoDB" id="9772751at2"/>
<dbReference type="EMBL" id="FQXK01000005">
    <property type="protein sequence ID" value="SHH58556.1"/>
    <property type="molecule type" value="Genomic_DNA"/>
</dbReference>
<name>A0A1M5U6T4_BUTFI</name>
<proteinExistence type="predicted"/>
<evidence type="ECO:0000313" key="2">
    <source>
        <dbReference type="EMBL" id="SHH58556.1"/>
    </source>
</evidence>
<dbReference type="Proteomes" id="UP000184278">
    <property type="component" value="Unassembled WGS sequence"/>
</dbReference>
<protein>
    <submittedName>
        <fullName evidence="2">Methyltransferase domain-containing protein</fullName>
    </submittedName>
</protein>
<dbReference type="Gene3D" id="3.40.50.150">
    <property type="entry name" value="Vaccinia Virus protein VP39"/>
    <property type="match status" value="1"/>
</dbReference>
<dbReference type="InterPro" id="IPR013216">
    <property type="entry name" value="Methyltransf_11"/>
</dbReference>
<keyword evidence="3" id="KW-1185">Reference proteome</keyword>
<feature type="domain" description="Methyltransferase type 11" evidence="1">
    <location>
        <begin position="66"/>
        <end position="158"/>
    </location>
</feature>